<keyword evidence="2 6" id="KW-0058">Aromatic hydrocarbons catabolism</keyword>
<evidence type="ECO:0000313" key="8">
    <source>
        <dbReference type="EMBL" id="VVD74028.1"/>
    </source>
</evidence>
<comment type="pathway">
    <text evidence="6">Aromatic compound metabolism; 3-phenylpropanoate degradation.</text>
</comment>
<evidence type="ECO:0000256" key="1">
    <source>
        <dbReference type="ARBA" id="ARBA00022630"/>
    </source>
</evidence>
<dbReference type="NCBIfam" id="NF004830">
    <property type="entry name" value="PRK06183.1-4"/>
    <property type="match status" value="1"/>
</dbReference>
<dbReference type="GO" id="GO:0019380">
    <property type="term" value="P:3-phenylpropionate catabolic process"/>
    <property type="evidence" value="ECO:0007669"/>
    <property type="project" value="UniProtKB-UniPathway"/>
</dbReference>
<evidence type="ECO:0000256" key="3">
    <source>
        <dbReference type="ARBA" id="ARBA00022827"/>
    </source>
</evidence>
<evidence type="ECO:0000256" key="4">
    <source>
        <dbReference type="ARBA" id="ARBA00023002"/>
    </source>
</evidence>
<dbReference type="InterPro" id="IPR050631">
    <property type="entry name" value="PheA/TfdB_FAD_monoxygenase"/>
</dbReference>
<gene>
    <name evidence="8" type="primary">mhpA_1</name>
    <name evidence="6" type="synonym">mhpA</name>
    <name evidence="8" type="ORF">PMO31116_00737</name>
</gene>
<dbReference type="GO" id="GO:0008688">
    <property type="term" value="F:3-(3-hydroxyphenyl)propionate hydroxylase activity"/>
    <property type="evidence" value="ECO:0007669"/>
    <property type="project" value="UniProtKB-UniRule"/>
</dbReference>
<keyword evidence="9" id="KW-1185">Reference proteome</keyword>
<dbReference type="InterPro" id="IPR002938">
    <property type="entry name" value="FAD-bd"/>
</dbReference>
<dbReference type="PANTHER" id="PTHR43476:SF3">
    <property type="entry name" value="FAD-BINDING MONOOXYGENASE"/>
    <property type="match status" value="1"/>
</dbReference>
<dbReference type="InterPro" id="IPR023786">
    <property type="entry name" value="3-HPP/3HCI_hydroxylase"/>
</dbReference>
<feature type="binding site" evidence="6">
    <location>
        <begin position="298"/>
        <end position="308"/>
    </location>
    <ligand>
        <name>FAD</name>
        <dbReference type="ChEBI" id="CHEBI:57692"/>
    </ligand>
</feature>
<organism evidence="8 9">
    <name type="scientific">Pandoraea morbifera</name>
    <dbReference type="NCBI Taxonomy" id="2508300"/>
    <lineage>
        <taxon>Bacteria</taxon>
        <taxon>Pseudomonadati</taxon>
        <taxon>Pseudomonadota</taxon>
        <taxon>Betaproteobacteria</taxon>
        <taxon>Burkholderiales</taxon>
        <taxon>Burkholderiaceae</taxon>
        <taxon>Pandoraea</taxon>
    </lineage>
</organism>
<dbReference type="GO" id="GO:0019622">
    <property type="term" value="P:3-(3-hydroxy)phenylpropionate catabolic process"/>
    <property type="evidence" value="ECO:0007669"/>
    <property type="project" value="UniProtKB-UniRule"/>
</dbReference>
<protein>
    <recommendedName>
        <fullName evidence="6">3-(3-hydroxy-phenyl)propionate/3-hydroxycinnamic acid hydroxylase</fullName>
        <shortName evidence="6">3-HCI hydroxylase</shortName>
        <shortName evidence="6">3-HPP hydroxylase</shortName>
        <ecNumber evidence="6">1.14.13.127</ecNumber>
    </recommendedName>
</protein>
<dbReference type="UniPathway" id="UPA00714"/>
<comment type="catalytic activity">
    <reaction evidence="6">
        <text>(2E)-3-(3-hydroxyphenyl)prop-2-enoate + NADH + O2 + H(+) = (2E)-3-(2,3-dihydroxyphenyl)prop-2-enoate + NAD(+) + H2O</text>
        <dbReference type="Rhea" id="RHEA:27846"/>
        <dbReference type="ChEBI" id="CHEBI:15377"/>
        <dbReference type="ChEBI" id="CHEBI:15378"/>
        <dbReference type="ChEBI" id="CHEBI:15379"/>
        <dbReference type="ChEBI" id="CHEBI:47928"/>
        <dbReference type="ChEBI" id="CHEBI:57540"/>
        <dbReference type="ChEBI" id="CHEBI:57945"/>
        <dbReference type="ChEBI" id="CHEBI:58642"/>
        <dbReference type="EC" id="1.14.13.127"/>
    </reaction>
</comment>
<dbReference type="Gene3D" id="3.40.30.120">
    <property type="match status" value="1"/>
</dbReference>
<accession>A0A5E4SIH2</accession>
<keyword evidence="5 6" id="KW-0520">NAD</keyword>
<comment type="similarity">
    <text evidence="6">Belongs to the PheA/TfdB FAD monooxygenase family.</text>
</comment>
<name>A0A5E4SIH2_9BURK</name>
<dbReference type="Gene3D" id="3.30.70.2450">
    <property type="match status" value="1"/>
</dbReference>
<keyword evidence="4 6" id="KW-0560">Oxidoreductase</keyword>
<evidence type="ECO:0000313" key="9">
    <source>
        <dbReference type="Proteomes" id="UP000368474"/>
    </source>
</evidence>
<dbReference type="EMBL" id="CABPSD010000002">
    <property type="protein sequence ID" value="VVD74028.1"/>
    <property type="molecule type" value="Genomic_DNA"/>
</dbReference>
<evidence type="ECO:0000256" key="6">
    <source>
        <dbReference type="HAMAP-Rule" id="MF_01652"/>
    </source>
</evidence>
<comment type="cofactor">
    <cofactor evidence="6">
        <name>FAD</name>
        <dbReference type="ChEBI" id="CHEBI:57692"/>
    </cofactor>
</comment>
<proteinExistence type="inferred from homology"/>
<keyword evidence="1 6" id="KW-0285">Flavoprotein</keyword>
<comment type="function">
    <text evidence="6">Catalyzes the insertion of one atom of molecular oxygen into position 2 of the phenyl ring of 3-(3-hydroxyphenyl)propionate (3-HPP) and hydroxycinnamic acid (3HCI).</text>
</comment>
<feature type="domain" description="FAD-binding" evidence="7">
    <location>
        <begin position="29"/>
        <end position="364"/>
    </location>
</feature>
<dbReference type="PRINTS" id="PR00420">
    <property type="entry name" value="RNGMNOXGNASE"/>
</dbReference>
<dbReference type="Gene3D" id="3.50.50.60">
    <property type="entry name" value="FAD/NAD(P)-binding domain"/>
    <property type="match status" value="1"/>
</dbReference>
<dbReference type="SUPFAM" id="SSF51905">
    <property type="entry name" value="FAD/NAD(P)-binding domain"/>
    <property type="match status" value="1"/>
</dbReference>
<dbReference type="GO" id="GO:0071949">
    <property type="term" value="F:FAD binding"/>
    <property type="evidence" value="ECO:0007669"/>
    <property type="project" value="InterPro"/>
</dbReference>
<dbReference type="Pfam" id="PF01494">
    <property type="entry name" value="FAD_binding_3"/>
    <property type="match status" value="1"/>
</dbReference>
<keyword evidence="3 6" id="KW-0274">FAD</keyword>
<evidence type="ECO:0000256" key="5">
    <source>
        <dbReference type="ARBA" id="ARBA00023027"/>
    </source>
</evidence>
<dbReference type="NCBIfam" id="NF004829">
    <property type="entry name" value="PRK06183.1-3"/>
    <property type="match status" value="1"/>
</dbReference>
<feature type="binding site" evidence="6">
    <location>
        <begin position="30"/>
        <end position="59"/>
    </location>
    <ligand>
        <name>FAD</name>
        <dbReference type="ChEBI" id="CHEBI:57692"/>
    </ligand>
</feature>
<dbReference type="Proteomes" id="UP000368474">
    <property type="component" value="Unassembled WGS sequence"/>
</dbReference>
<dbReference type="RefSeq" id="WP_150565548.1">
    <property type="nucleotide sequence ID" value="NZ_CABPSD010000002.1"/>
</dbReference>
<dbReference type="HAMAP" id="MF_01652">
    <property type="entry name" value="MhpA"/>
    <property type="match status" value="1"/>
</dbReference>
<dbReference type="EC" id="1.14.13.127" evidence="6"/>
<comment type="catalytic activity">
    <reaction evidence="6">
        <text>3-(3-hydroxyphenyl)propanoate + NADH + O2 + H(+) = 3-(2,3-dihydroxyphenyl)propanoate + NAD(+) + H2O</text>
        <dbReference type="Rhea" id="RHEA:24785"/>
        <dbReference type="ChEBI" id="CHEBI:15377"/>
        <dbReference type="ChEBI" id="CHEBI:15378"/>
        <dbReference type="ChEBI" id="CHEBI:15379"/>
        <dbReference type="ChEBI" id="CHEBI:46951"/>
        <dbReference type="ChEBI" id="CHEBI:57277"/>
        <dbReference type="ChEBI" id="CHEBI:57540"/>
        <dbReference type="ChEBI" id="CHEBI:57945"/>
        <dbReference type="EC" id="1.14.13.127"/>
    </reaction>
</comment>
<dbReference type="InterPro" id="IPR036188">
    <property type="entry name" value="FAD/NAD-bd_sf"/>
</dbReference>
<dbReference type="AlphaFoldDB" id="A0A5E4SIH2"/>
<evidence type="ECO:0000256" key="2">
    <source>
        <dbReference type="ARBA" id="ARBA00022797"/>
    </source>
</evidence>
<dbReference type="PANTHER" id="PTHR43476">
    <property type="entry name" value="3-(3-HYDROXY-PHENYL)PROPIONATE/3-HYDROXYCINNAMIC ACID HYDROXYLASE"/>
    <property type="match status" value="1"/>
</dbReference>
<reference evidence="8 9" key="1">
    <citation type="submission" date="2019-08" db="EMBL/GenBank/DDBJ databases">
        <authorList>
            <person name="Peeters C."/>
        </authorList>
    </citation>
    <scope>NUCLEOTIDE SEQUENCE [LARGE SCALE GENOMIC DNA]</scope>
    <source>
        <strain evidence="8 9">LMG 31116</strain>
    </source>
</reference>
<evidence type="ECO:0000259" key="7">
    <source>
        <dbReference type="Pfam" id="PF01494"/>
    </source>
</evidence>
<sequence>MSAFLNAANAANAANTANTAADTTPDITTDVAIVGAGPVGLMIANILGLQGVRVTIVEKLDQLIDYPRAIGLDDEALRVFQAVGLADALLPHTTPDHWMRFLTSDGHCFASIEPRTDEFGWSRRNAFIQPLADRVLFEGLERFAHVDVCFGHGVEALAQDARGVTLTTRTNDGDVRTIRAAYVVGADGGNSMIRRLLQVPFEGRTKPNQWIVVDVRNDPVGAPHVYMHCDHERPYVSAALPHGIRRFEFMVMPGETEEELSRPENMAALIRKVVTHPDRVDYIRKRVYTHNARLAETFRVDRVLLAGDAAHIMPVWQGQGYNSGIRDANNLGWKLAMVVKGQSLPDLLDTYTAERRPHARSMIHLSEVAGDIFAPTTRFGVRFRDAFVRSFTLFPSVKRYFVEMRFKPMPRYESGVVLLPPAKSTGGWLARLLKRSGNSAPGRLLGLMSEKRDSWLGRCVYGRDPFASSPVGRLFIQPRVRTVTGEVQRLDDVIGNHFVVLGWGSDPTFGLTPRARAVAEKLGVRFVLAKPDVQMAHTDDVPQGVIAIGDPHDRLKDWFGARSQSVVLLRPDRFIAGVCAPQEVSDTLIELAGKVALADIAMPQPTPLRAPTNHAGAVVRPQQRVAGA</sequence>